<feature type="transmembrane region" description="Helical" evidence="5">
    <location>
        <begin position="451"/>
        <end position="471"/>
    </location>
</feature>
<dbReference type="PANTHER" id="PTHR10877:SF183">
    <property type="entry name" value="AT14535P-RELATED"/>
    <property type="match status" value="1"/>
</dbReference>
<feature type="transmembrane region" description="Helical" evidence="5">
    <location>
        <begin position="336"/>
        <end position="355"/>
    </location>
</feature>
<evidence type="ECO:0000256" key="4">
    <source>
        <dbReference type="ARBA" id="ARBA00023136"/>
    </source>
</evidence>
<dbReference type="Gene3D" id="1.10.287.70">
    <property type="match status" value="1"/>
</dbReference>
<proteinExistence type="predicted"/>
<dbReference type="PANTHER" id="PTHR10877">
    <property type="entry name" value="POLYCYSTIN FAMILY MEMBER"/>
    <property type="match status" value="1"/>
</dbReference>
<gene>
    <name evidence="7" type="ORF">THRCLA_06325</name>
</gene>
<evidence type="ECO:0000256" key="1">
    <source>
        <dbReference type="ARBA" id="ARBA00004141"/>
    </source>
</evidence>
<dbReference type="Proteomes" id="UP000243217">
    <property type="component" value="Unassembled WGS sequence"/>
</dbReference>
<accession>A0A1V9ZPP8</accession>
<evidence type="ECO:0000313" key="8">
    <source>
        <dbReference type="Proteomes" id="UP000243217"/>
    </source>
</evidence>
<reference evidence="7 8" key="1">
    <citation type="journal article" date="2014" name="Genome Biol. Evol.">
        <title>The secreted proteins of Achlya hypogyna and Thraustotheca clavata identify the ancestral oomycete secretome and reveal gene acquisitions by horizontal gene transfer.</title>
        <authorList>
            <person name="Misner I."/>
            <person name="Blouin N."/>
            <person name="Leonard G."/>
            <person name="Richards T.A."/>
            <person name="Lane C.E."/>
        </authorList>
    </citation>
    <scope>NUCLEOTIDE SEQUENCE [LARGE SCALE GENOMIC DNA]</scope>
    <source>
        <strain evidence="7 8">ATCC 34112</strain>
    </source>
</reference>
<keyword evidence="2 5" id="KW-0812">Transmembrane</keyword>
<feature type="transmembrane region" description="Helical" evidence="5">
    <location>
        <begin position="57"/>
        <end position="75"/>
    </location>
</feature>
<dbReference type="AlphaFoldDB" id="A0A1V9ZPP8"/>
<dbReference type="InterPro" id="IPR013122">
    <property type="entry name" value="PKD1_2_channel"/>
</dbReference>
<dbReference type="EMBL" id="JNBS01001771">
    <property type="protein sequence ID" value="OQR99972.1"/>
    <property type="molecule type" value="Genomic_DNA"/>
</dbReference>
<keyword evidence="3 5" id="KW-1133">Transmembrane helix</keyword>
<organism evidence="7 8">
    <name type="scientific">Thraustotheca clavata</name>
    <dbReference type="NCBI Taxonomy" id="74557"/>
    <lineage>
        <taxon>Eukaryota</taxon>
        <taxon>Sar</taxon>
        <taxon>Stramenopiles</taxon>
        <taxon>Oomycota</taxon>
        <taxon>Saprolegniomycetes</taxon>
        <taxon>Saprolegniales</taxon>
        <taxon>Achlyaceae</taxon>
        <taxon>Thraustotheca</taxon>
    </lineage>
</organism>
<comment type="subcellular location">
    <subcellularLocation>
        <location evidence="1">Membrane</location>
        <topology evidence="1">Multi-pass membrane protein</topology>
    </subcellularLocation>
</comment>
<dbReference type="OrthoDB" id="444119at2759"/>
<feature type="transmembrane region" description="Helical" evidence="5">
    <location>
        <begin position="507"/>
        <end position="533"/>
    </location>
</feature>
<comment type="caution">
    <text evidence="7">The sequence shown here is derived from an EMBL/GenBank/DDBJ whole genome shotgun (WGS) entry which is preliminary data.</text>
</comment>
<name>A0A1V9ZPP8_9STRA</name>
<feature type="transmembrane region" description="Helical" evidence="5">
    <location>
        <begin position="297"/>
        <end position="316"/>
    </location>
</feature>
<feature type="transmembrane region" description="Helical" evidence="5">
    <location>
        <begin position="408"/>
        <end position="430"/>
    </location>
</feature>
<evidence type="ECO:0000313" key="7">
    <source>
        <dbReference type="EMBL" id="OQR99972.1"/>
    </source>
</evidence>
<keyword evidence="8" id="KW-1185">Reference proteome</keyword>
<evidence type="ECO:0000256" key="3">
    <source>
        <dbReference type="ARBA" id="ARBA00022989"/>
    </source>
</evidence>
<evidence type="ECO:0000256" key="2">
    <source>
        <dbReference type="ARBA" id="ARBA00022692"/>
    </source>
</evidence>
<dbReference type="InterPro" id="IPR051223">
    <property type="entry name" value="Polycystin"/>
</dbReference>
<feature type="domain" description="Polycystin cation channel PKD1/PKD2" evidence="6">
    <location>
        <begin position="414"/>
        <end position="536"/>
    </location>
</feature>
<keyword evidence="4 5" id="KW-0472">Membrane</keyword>
<evidence type="ECO:0000256" key="5">
    <source>
        <dbReference type="SAM" id="Phobius"/>
    </source>
</evidence>
<dbReference type="Pfam" id="PF08016">
    <property type="entry name" value="PKD_channel"/>
    <property type="match status" value="1"/>
</dbReference>
<protein>
    <submittedName>
        <fullName evidence="7">Polycystin Cation Channel (PCC) Family</fullName>
    </submittedName>
</protein>
<evidence type="ECO:0000259" key="6">
    <source>
        <dbReference type="Pfam" id="PF08016"/>
    </source>
</evidence>
<sequence>MKHPFTDEPHSPLSGVWREHEPATPQAILGDKGSQSQISVQEACMGIKARRELRHHFINAPFPFLLFIAFIGMVLTHTPIHQVYKVDHGITTMLNPSYMDLYLALTSINFKNIRKMDDIPKWINGTVIPSVFTYYEVDGVTKLSEELQVRVSSYNQLVGAMEISVFNTKSAKCQSDNVLASGYGPCYDFESKHEITEGNLTERNTRTHPWYSLYMPWDTPDPHGEFARWVIDGTAGGYFLSMATREVHVKITTYNGELDIFSYVHFKIEVDEGGTFTPTYKIESVPTNPYTTDSLNIALDVIVGIFVLRIFLRRLWHLKRQIFRQEAWTCEVRTTVIEWLTLGFIALYYLSWISLCKKFFGSGFEEQFKELNAFYDKMDNLTLKEYMNQNPQPKLADFLDTFAPAIDFLYTVSIVTCLELVIYVLSAFHFHPTLSILTNTIISSVKRLGSFLFVFLLVVVALATSGCLLFGPKLEEFSSLHKAMVTCINMLFGGYSYDLIKDANDMALVWFWASQCIVTLVLINIMLAVIIAAHQEIVEGNDKHRSIINELFLVTRDVIKHNVLCRPNHYEHLEERLQSDVDPTDILSTDQIAKVLQITEKQAEKMIVKLKKFASTSPDWSASTTQVSAAGQQMSNMSNEYVLQQVNDLQSKMNSMLEILRRSQHQY</sequence>
<dbReference type="STRING" id="74557.A0A1V9ZPP8"/>
<dbReference type="GO" id="GO:0016020">
    <property type="term" value="C:membrane"/>
    <property type="evidence" value="ECO:0007669"/>
    <property type="project" value="UniProtKB-SubCell"/>
</dbReference>